<dbReference type="Gene3D" id="3.90.1560.10">
    <property type="entry name" value="ComB-like"/>
    <property type="match status" value="1"/>
</dbReference>
<dbReference type="AlphaFoldDB" id="A0A1I6U6Q2"/>
<accession>A0A1I6U6Q2</accession>
<dbReference type="Proteomes" id="UP000199199">
    <property type="component" value="Unassembled WGS sequence"/>
</dbReference>
<dbReference type="GO" id="GO:0050545">
    <property type="term" value="F:sulfopyruvate decarboxylase activity"/>
    <property type="evidence" value="ECO:0007669"/>
    <property type="project" value="TreeGrafter"/>
</dbReference>
<proteinExistence type="inferred from homology"/>
<evidence type="ECO:0000256" key="4">
    <source>
        <dbReference type="ARBA" id="ARBA00022801"/>
    </source>
</evidence>
<keyword evidence="5" id="KW-0460">Magnesium</keyword>
<evidence type="ECO:0000256" key="2">
    <source>
        <dbReference type="ARBA" id="ARBA00009997"/>
    </source>
</evidence>
<dbReference type="PANTHER" id="PTHR37311">
    <property type="entry name" value="2-PHOSPHOSULFOLACTATE PHOSPHATASE-RELATED"/>
    <property type="match status" value="1"/>
</dbReference>
<evidence type="ECO:0000256" key="3">
    <source>
        <dbReference type="ARBA" id="ARBA00012953"/>
    </source>
</evidence>
<protein>
    <recommendedName>
        <fullName evidence="3">2-phosphosulfolactate phosphatase</fullName>
        <ecNumber evidence="3">3.1.3.71</ecNumber>
    </recommendedName>
</protein>
<reference evidence="8" key="1">
    <citation type="submission" date="2016-10" db="EMBL/GenBank/DDBJ databases">
        <authorList>
            <person name="Varghese N."/>
            <person name="Submissions S."/>
        </authorList>
    </citation>
    <scope>NUCLEOTIDE SEQUENCE [LARGE SCALE GENOMIC DNA]</scope>
    <source>
        <strain evidence="8">DSM 22427</strain>
    </source>
</reference>
<evidence type="ECO:0000256" key="5">
    <source>
        <dbReference type="ARBA" id="ARBA00022842"/>
    </source>
</evidence>
<dbReference type="OrthoDB" id="233938at2157"/>
<dbReference type="SUPFAM" id="SSF142823">
    <property type="entry name" value="ComB-like"/>
    <property type="match status" value="1"/>
</dbReference>
<sequence length="272" mass="29370">MDELADSTLESKLLETIIPSRAAIPDDPGPGNYVVVDVAQFSTTVPELLANGAEYIYVTEQRGNEPEFKAAHPRAKIGGGSGPDYEGEPGYDFFNSPSFVQDVDVDGRPTAMTSTNGGNAITDLRLAGGDNVDIYVGGLTNGRAVAEHLRESDRETYLVAAGSNGKPSPEDTVGTLVIGHHLHGIAITDERREAFRQVVQYAKGPKYENKPEIKRTDLYEYTLAFDSRTVVPKLQGQRLYDIASAENDLGLPACDLATADDEDDADGKVETY</sequence>
<dbReference type="PANTHER" id="PTHR37311:SF1">
    <property type="entry name" value="2-PHOSPHOSULFOLACTATE PHOSPHATASE-RELATED"/>
    <property type="match status" value="1"/>
</dbReference>
<dbReference type="InterPro" id="IPR036702">
    <property type="entry name" value="ComB-like_sf"/>
</dbReference>
<dbReference type="GO" id="GO:0050532">
    <property type="term" value="F:2-phosphosulfolactate phosphatase activity"/>
    <property type="evidence" value="ECO:0007669"/>
    <property type="project" value="UniProtKB-EC"/>
</dbReference>
<dbReference type="EC" id="3.1.3.71" evidence="3"/>
<keyword evidence="8" id="KW-1185">Reference proteome</keyword>
<keyword evidence="4" id="KW-0378">Hydrolase</keyword>
<dbReference type="RefSeq" id="WP_092906640.1">
    <property type="nucleotide sequence ID" value="NZ_FOZS01000004.1"/>
</dbReference>
<evidence type="ECO:0000313" key="8">
    <source>
        <dbReference type="Proteomes" id="UP000199199"/>
    </source>
</evidence>
<dbReference type="EMBL" id="FOZS01000004">
    <property type="protein sequence ID" value="SFS97123.1"/>
    <property type="molecule type" value="Genomic_DNA"/>
</dbReference>
<dbReference type="Pfam" id="PF04029">
    <property type="entry name" value="2-ph_phosp"/>
    <property type="match status" value="1"/>
</dbReference>
<organism evidence="7 8">
    <name type="scientific">Halostagnicola kamekurae</name>
    <dbReference type="NCBI Taxonomy" id="619731"/>
    <lineage>
        <taxon>Archaea</taxon>
        <taxon>Methanobacteriati</taxon>
        <taxon>Methanobacteriota</taxon>
        <taxon>Stenosarchaea group</taxon>
        <taxon>Halobacteria</taxon>
        <taxon>Halobacteriales</taxon>
        <taxon>Natrialbaceae</taxon>
        <taxon>Halostagnicola</taxon>
    </lineage>
</organism>
<name>A0A1I6U6Q2_9EURY</name>
<dbReference type="GO" id="GO:0000287">
    <property type="term" value="F:magnesium ion binding"/>
    <property type="evidence" value="ECO:0007669"/>
    <property type="project" value="InterPro"/>
</dbReference>
<comment type="cofactor">
    <cofactor evidence="1">
        <name>Mg(2+)</name>
        <dbReference type="ChEBI" id="CHEBI:18420"/>
    </cofactor>
</comment>
<comment type="similarity">
    <text evidence="2">Belongs to the ComB family.</text>
</comment>
<evidence type="ECO:0000256" key="1">
    <source>
        <dbReference type="ARBA" id="ARBA00001946"/>
    </source>
</evidence>
<evidence type="ECO:0000313" key="7">
    <source>
        <dbReference type="EMBL" id="SFS97123.1"/>
    </source>
</evidence>
<gene>
    <name evidence="7" type="ORF">SAMN04488556_3598</name>
</gene>
<comment type="catalytic activity">
    <reaction evidence="6">
        <text>(2R)-O-phospho-3-sulfolactate + H2O = (2R)-3-sulfolactate + phosphate</text>
        <dbReference type="Rhea" id="RHEA:23416"/>
        <dbReference type="ChEBI" id="CHEBI:15377"/>
        <dbReference type="ChEBI" id="CHEBI:15597"/>
        <dbReference type="ChEBI" id="CHEBI:43474"/>
        <dbReference type="ChEBI" id="CHEBI:58738"/>
        <dbReference type="EC" id="3.1.3.71"/>
    </reaction>
</comment>
<evidence type="ECO:0000256" key="6">
    <source>
        <dbReference type="ARBA" id="ARBA00033711"/>
    </source>
</evidence>
<dbReference type="InterPro" id="IPR005238">
    <property type="entry name" value="ComB-like"/>
</dbReference>